<evidence type="ECO:0000313" key="6">
    <source>
        <dbReference type="EMBL" id="KAJ1692274.1"/>
    </source>
</evidence>
<keyword evidence="2" id="KW-1015">Disulfide bond</keyword>
<evidence type="ECO:0000256" key="3">
    <source>
        <dbReference type="ARBA" id="ARBA00038471"/>
    </source>
</evidence>
<dbReference type="EMBL" id="JAMQYH010000003">
    <property type="protein sequence ID" value="KAJ1692274.1"/>
    <property type="molecule type" value="Genomic_DNA"/>
</dbReference>
<gene>
    <name evidence="6" type="ORF">LUZ63_008972</name>
</gene>
<dbReference type="NCBIfam" id="TIGR01614">
    <property type="entry name" value="PME_inhib"/>
    <property type="match status" value="1"/>
</dbReference>
<dbReference type="GO" id="GO:0004857">
    <property type="term" value="F:enzyme inhibitor activity"/>
    <property type="evidence" value="ECO:0007669"/>
    <property type="project" value="InterPro"/>
</dbReference>
<sequence>MASMAKALLFFFLSLSLLPLIFSRSPQTHPSSPTPLIQSTCNATSYYEFCVASLGSDPAGPTASDVRSLSVVAVNMAATNATNTSYIASSLAQKATDPSLRTLLRTCAAKYVAARDALHSAVQSINEEMYDYAFVHVSAAAEYPSVCRVLFRQAPRLTYPSELVRREEGLEMLCKIALDMISLLG</sequence>
<evidence type="ECO:0000256" key="1">
    <source>
        <dbReference type="ARBA" id="ARBA00022729"/>
    </source>
</evidence>
<dbReference type="SMART" id="SM00856">
    <property type="entry name" value="PMEI"/>
    <property type="match status" value="1"/>
</dbReference>
<dbReference type="InterPro" id="IPR035513">
    <property type="entry name" value="Invertase/methylesterase_inhib"/>
</dbReference>
<dbReference type="Gene3D" id="1.20.140.40">
    <property type="entry name" value="Invertase/pectin methylesterase inhibitor family protein"/>
    <property type="match status" value="1"/>
</dbReference>
<evidence type="ECO:0000313" key="7">
    <source>
        <dbReference type="Proteomes" id="UP001151287"/>
    </source>
</evidence>
<keyword evidence="1 4" id="KW-0732">Signal</keyword>
<evidence type="ECO:0000256" key="2">
    <source>
        <dbReference type="ARBA" id="ARBA00023157"/>
    </source>
</evidence>
<dbReference type="Pfam" id="PF04043">
    <property type="entry name" value="PMEI"/>
    <property type="match status" value="1"/>
</dbReference>
<dbReference type="OrthoDB" id="773291at2759"/>
<feature type="domain" description="Pectinesterase inhibitor" evidence="5">
    <location>
        <begin position="32"/>
        <end position="180"/>
    </location>
</feature>
<name>A0A9Q0CE59_9POAL</name>
<dbReference type="AlphaFoldDB" id="A0A9Q0CE59"/>
<evidence type="ECO:0000256" key="4">
    <source>
        <dbReference type="SAM" id="SignalP"/>
    </source>
</evidence>
<accession>A0A9Q0CE59</accession>
<dbReference type="PANTHER" id="PTHR35357:SF8">
    <property type="entry name" value="OS01G0111000 PROTEIN"/>
    <property type="match status" value="1"/>
</dbReference>
<evidence type="ECO:0000259" key="5">
    <source>
        <dbReference type="SMART" id="SM00856"/>
    </source>
</evidence>
<protein>
    <recommendedName>
        <fullName evidence="5">Pectinesterase inhibitor domain-containing protein</fullName>
    </recommendedName>
</protein>
<dbReference type="CDD" id="cd14859">
    <property type="entry name" value="PMEI_like"/>
    <property type="match status" value="1"/>
</dbReference>
<dbReference type="InterPro" id="IPR006501">
    <property type="entry name" value="Pectinesterase_inhib_dom"/>
</dbReference>
<organism evidence="6 7">
    <name type="scientific">Rhynchospora breviuscula</name>
    <dbReference type="NCBI Taxonomy" id="2022672"/>
    <lineage>
        <taxon>Eukaryota</taxon>
        <taxon>Viridiplantae</taxon>
        <taxon>Streptophyta</taxon>
        <taxon>Embryophyta</taxon>
        <taxon>Tracheophyta</taxon>
        <taxon>Spermatophyta</taxon>
        <taxon>Magnoliopsida</taxon>
        <taxon>Liliopsida</taxon>
        <taxon>Poales</taxon>
        <taxon>Cyperaceae</taxon>
        <taxon>Cyperoideae</taxon>
        <taxon>Rhynchosporeae</taxon>
        <taxon>Rhynchospora</taxon>
    </lineage>
</organism>
<comment type="similarity">
    <text evidence="3">Belongs to the PMEI family.</text>
</comment>
<feature type="chain" id="PRO_5040139080" description="Pectinesterase inhibitor domain-containing protein" evidence="4">
    <location>
        <begin position="24"/>
        <end position="185"/>
    </location>
</feature>
<proteinExistence type="inferred from homology"/>
<dbReference type="PANTHER" id="PTHR35357">
    <property type="entry name" value="OS02G0537100 PROTEIN"/>
    <property type="match status" value="1"/>
</dbReference>
<dbReference type="Proteomes" id="UP001151287">
    <property type="component" value="Unassembled WGS sequence"/>
</dbReference>
<keyword evidence="7" id="KW-1185">Reference proteome</keyword>
<feature type="signal peptide" evidence="4">
    <location>
        <begin position="1"/>
        <end position="23"/>
    </location>
</feature>
<dbReference type="SUPFAM" id="SSF101148">
    <property type="entry name" value="Plant invertase/pectin methylesterase inhibitor"/>
    <property type="match status" value="1"/>
</dbReference>
<reference evidence="6" key="1">
    <citation type="journal article" date="2022" name="Cell">
        <title>Repeat-based holocentromeres influence genome architecture and karyotype evolution.</title>
        <authorList>
            <person name="Hofstatter P.G."/>
            <person name="Thangavel G."/>
            <person name="Lux T."/>
            <person name="Neumann P."/>
            <person name="Vondrak T."/>
            <person name="Novak P."/>
            <person name="Zhang M."/>
            <person name="Costa L."/>
            <person name="Castellani M."/>
            <person name="Scott A."/>
            <person name="Toegelov H."/>
            <person name="Fuchs J."/>
            <person name="Mata-Sucre Y."/>
            <person name="Dias Y."/>
            <person name="Vanzela A.L.L."/>
            <person name="Huettel B."/>
            <person name="Almeida C.C.S."/>
            <person name="Simkova H."/>
            <person name="Souza G."/>
            <person name="Pedrosa-Harand A."/>
            <person name="Macas J."/>
            <person name="Mayer K.F.X."/>
            <person name="Houben A."/>
            <person name="Marques A."/>
        </authorList>
    </citation>
    <scope>NUCLEOTIDE SEQUENCE</scope>
    <source>
        <strain evidence="6">RhyBre1mFocal</strain>
    </source>
</reference>
<comment type="caution">
    <text evidence="6">The sequence shown here is derived from an EMBL/GenBank/DDBJ whole genome shotgun (WGS) entry which is preliminary data.</text>
</comment>